<dbReference type="GO" id="GO:0031012">
    <property type="term" value="C:extracellular matrix"/>
    <property type="evidence" value="ECO:0007669"/>
    <property type="project" value="TreeGrafter"/>
</dbReference>
<feature type="chain" id="PRO_5043954601" description="Inactive heparanase-2" evidence="2">
    <location>
        <begin position="31"/>
        <end position="528"/>
    </location>
</feature>
<dbReference type="SUPFAM" id="SSF51445">
    <property type="entry name" value="(Trans)glycosidases"/>
    <property type="match status" value="1"/>
</dbReference>
<dbReference type="PANTHER" id="PTHR46145">
    <property type="entry name" value="HEPARANASE"/>
    <property type="match status" value="1"/>
</dbReference>
<dbReference type="GO" id="GO:0016798">
    <property type="term" value="F:hydrolase activity, acting on glycosyl bonds"/>
    <property type="evidence" value="ECO:0007669"/>
    <property type="project" value="InterPro"/>
</dbReference>
<dbReference type="Pfam" id="PF03662">
    <property type="entry name" value="Glyco_hydro_79n"/>
    <property type="match status" value="1"/>
</dbReference>
<proteinExistence type="inferred from homology"/>
<dbReference type="InterPro" id="IPR005199">
    <property type="entry name" value="Glyco_hydro_79"/>
</dbReference>
<dbReference type="FunFam" id="3.20.20.80:FF:000024">
    <property type="entry name" value="Heparanase 2"/>
    <property type="match status" value="1"/>
</dbReference>
<accession>A0AAV2ZL86</accession>
<keyword evidence="2" id="KW-0732">Signal</keyword>
<dbReference type="InterPro" id="IPR017853">
    <property type="entry name" value="GH"/>
</dbReference>
<organism evidence="3 4">
    <name type="scientific">Pyxicephalus adspersus</name>
    <name type="common">African bullfrog</name>
    <dbReference type="NCBI Taxonomy" id="30357"/>
    <lineage>
        <taxon>Eukaryota</taxon>
        <taxon>Metazoa</taxon>
        <taxon>Chordata</taxon>
        <taxon>Craniata</taxon>
        <taxon>Vertebrata</taxon>
        <taxon>Euteleostomi</taxon>
        <taxon>Amphibia</taxon>
        <taxon>Batrachia</taxon>
        <taxon>Anura</taxon>
        <taxon>Neobatrachia</taxon>
        <taxon>Ranoidea</taxon>
        <taxon>Pyxicephalidae</taxon>
        <taxon>Pyxicephalinae</taxon>
        <taxon>Pyxicephalus</taxon>
    </lineage>
</organism>
<name>A0AAV2ZL86_PYXAD</name>
<protein>
    <recommendedName>
        <fullName evidence="5">Inactive heparanase-2</fullName>
    </recommendedName>
</protein>
<evidence type="ECO:0000313" key="4">
    <source>
        <dbReference type="Proteomes" id="UP001181693"/>
    </source>
</evidence>
<dbReference type="GO" id="GO:0005615">
    <property type="term" value="C:extracellular space"/>
    <property type="evidence" value="ECO:0007669"/>
    <property type="project" value="TreeGrafter"/>
</dbReference>
<dbReference type="GO" id="GO:0016020">
    <property type="term" value="C:membrane"/>
    <property type="evidence" value="ECO:0007669"/>
    <property type="project" value="InterPro"/>
</dbReference>
<sequence length="528" mass="59390">MLPSPLYSIPLDLYLLLPLLIMMSCGSCSAQIGERRVIPVPRSSGVKGRTLILLDVNTKNPVRTVSENFLSVQLDPSIIRDGWLDFLSSKRLVTLARGLAPAYLRFGGPRTDFLQFQNIKNPAKNRGPGPDDYLKNYEDARSLDKLYNFVDCSGLHLIFGLNALRRNSDNSWNSSSVLSLLKYSASKKYNISWELGNEPNNYRTLINKAINGSQLGKDYIQLKNMLQSIRTYSRANLYGPNIGRPRKNAIVLLDGFMKVAGKAVDAVTWQHHNIDARVGKVVDFTKTRLLDALAEQIRKIKTVVNMHTPGKKVWLGGISAPWSRGTNNLSDTYAAGFLWLNTLGMSANQGIDVVIRHSFFDHGYNHLVDQNFNPLPDYWVSLLFKKLVGPKVLAVHVAGIQRKPRPGKVIRDKLRIYAHCTNHHSHNYVRGSITLYIINLHRSRKKIKLAGTLRDKLVHQYLLQPHGAEGIQSKSVQMNGQHLVMVDDGTLPDFKPRQLRPGRTIAIPPLSIGFYVVKNVNAVACRYR</sequence>
<keyword evidence="4" id="KW-1185">Reference proteome</keyword>
<evidence type="ECO:0008006" key="5">
    <source>
        <dbReference type="Google" id="ProtNLM"/>
    </source>
</evidence>
<dbReference type="Gene3D" id="3.20.20.80">
    <property type="entry name" value="Glycosidases"/>
    <property type="match status" value="1"/>
</dbReference>
<comment type="similarity">
    <text evidence="1">Belongs to the glycosyl hydrolase 79 family.</text>
</comment>
<dbReference type="EMBL" id="DYDO01000012">
    <property type="protein sequence ID" value="DBA14964.1"/>
    <property type="molecule type" value="Genomic_DNA"/>
</dbReference>
<feature type="signal peptide" evidence="2">
    <location>
        <begin position="1"/>
        <end position="30"/>
    </location>
</feature>
<evidence type="ECO:0000256" key="2">
    <source>
        <dbReference type="SAM" id="SignalP"/>
    </source>
</evidence>
<evidence type="ECO:0000256" key="1">
    <source>
        <dbReference type="ARBA" id="ARBA00009800"/>
    </source>
</evidence>
<dbReference type="PANTHER" id="PTHR46145:SF1">
    <property type="entry name" value="INACTIVE HEPARANASE-2"/>
    <property type="match status" value="1"/>
</dbReference>
<dbReference type="AlphaFoldDB" id="A0AAV2ZL86"/>
<dbReference type="Proteomes" id="UP001181693">
    <property type="component" value="Unassembled WGS sequence"/>
</dbReference>
<reference evidence="3" key="1">
    <citation type="thesis" date="2020" institute="ProQuest LLC" country="789 East Eisenhower Parkway, Ann Arbor, MI, USA">
        <title>Comparative Genomics and Chromosome Evolution.</title>
        <authorList>
            <person name="Mudd A.B."/>
        </authorList>
    </citation>
    <scope>NUCLEOTIDE SEQUENCE</scope>
    <source>
        <strain evidence="3">1538</strain>
        <tissue evidence="3">Blood</tissue>
    </source>
</reference>
<dbReference type="GO" id="GO:0030198">
    <property type="term" value="P:extracellular matrix organization"/>
    <property type="evidence" value="ECO:0007669"/>
    <property type="project" value="TreeGrafter"/>
</dbReference>
<evidence type="ECO:0000313" key="3">
    <source>
        <dbReference type="EMBL" id="DBA14964.1"/>
    </source>
</evidence>
<gene>
    <name evidence="3" type="ORF">GDO54_004236</name>
</gene>
<comment type="caution">
    <text evidence="3">The sequence shown here is derived from an EMBL/GenBank/DDBJ whole genome shotgun (WGS) entry which is preliminary data.</text>
</comment>